<keyword evidence="2" id="KW-1185">Reference proteome</keyword>
<name>A0A5N6RRA5_9ROSI</name>
<reference evidence="1 2" key="1">
    <citation type="submission" date="2019-06" db="EMBL/GenBank/DDBJ databases">
        <title>A chromosomal-level reference genome of Carpinus fangiana (Coryloideae, Betulaceae).</title>
        <authorList>
            <person name="Yang X."/>
            <person name="Wang Z."/>
            <person name="Zhang L."/>
            <person name="Hao G."/>
            <person name="Liu J."/>
            <person name="Yang Y."/>
        </authorList>
    </citation>
    <scope>NUCLEOTIDE SEQUENCE [LARGE SCALE GENOMIC DNA]</scope>
    <source>
        <strain evidence="1">Cfa_2016G</strain>
        <tissue evidence="1">Leaf</tissue>
    </source>
</reference>
<dbReference type="EMBL" id="CM017328">
    <property type="protein sequence ID" value="KAE8124928.1"/>
    <property type="molecule type" value="Genomic_DNA"/>
</dbReference>
<dbReference type="Proteomes" id="UP000327013">
    <property type="component" value="Chromosome 8"/>
</dbReference>
<evidence type="ECO:0000313" key="1">
    <source>
        <dbReference type="EMBL" id="KAE8124928.1"/>
    </source>
</evidence>
<dbReference type="AlphaFoldDB" id="A0A5N6RRA5"/>
<organism evidence="1 2">
    <name type="scientific">Carpinus fangiana</name>
    <dbReference type="NCBI Taxonomy" id="176857"/>
    <lineage>
        <taxon>Eukaryota</taxon>
        <taxon>Viridiplantae</taxon>
        <taxon>Streptophyta</taxon>
        <taxon>Embryophyta</taxon>
        <taxon>Tracheophyta</taxon>
        <taxon>Spermatophyta</taxon>
        <taxon>Magnoliopsida</taxon>
        <taxon>eudicotyledons</taxon>
        <taxon>Gunneridae</taxon>
        <taxon>Pentapetalae</taxon>
        <taxon>rosids</taxon>
        <taxon>fabids</taxon>
        <taxon>Fagales</taxon>
        <taxon>Betulaceae</taxon>
        <taxon>Carpinus</taxon>
    </lineage>
</organism>
<gene>
    <name evidence="1" type="ORF">FH972_019767</name>
</gene>
<protein>
    <submittedName>
        <fullName evidence="1">Uncharacterized protein</fullName>
    </submittedName>
</protein>
<evidence type="ECO:0000313" key="2">
    <source>
        <dbReference type="Proteomes" id="UP000327013"/>
    </source>
</evidence>
<proteinExistence type="predicted"/>
<sequence>MKKECETPMFIREKTAHLIQQALQTKYEKKMRIHKLHSSNMRKPKSRPSSSAAYRVRRYLELKYLYRTLKALTCINSLTLFNLEFDQATISYYAGNKTNLEKEESTNIPIETQQEDEGKA</sequence>
<accession>A0A5N6RRA5</accession>